<keyword evidence="5" id="KW-1185">Reference proteome</keyword>
<dbReference type="InterPro" id="IPR011006">
    <property type="entry name" value="CheY-like_superfamily"/>
</dbReference>
<organism evidence="4 5">
    <name type="scientific">Edaphosphingomonas fennica</name>
    <dbReference type="NCBI Taxonomy" id="114404"/>
    <lineage>
        <taxon>Bacteria</taxon>
        <taxon>Pseudomonadati</taxon>
        <taxon>Pseudomonadota</taxon>
        <taxon>Alphaproteobacteria</taxon>
        <taxon>Sphingomonadales</taxon>
        <taxon>Rhizorhabdaceae</taxon>
        <taxon>Edaphosphingomonas</taxon>
    </lineage>
</organism>
<dbReference type="PROSITE" id="PS50110">
    <property type="entry name" value="RESPONSE_REGULATORY"/>
    <property type="match status" value="1"/>
</dbReference>
<evidence type="ECO:0000313" key="5">
    <source>
        <dbReference type="Proteomes" id="UP000241206"/>
    </source>
</evidence>
<dbReference type="InterPro" id="IPR001789">
    <property type="entry name" value="Sig_transdc_resp-reg_receiver"/>
</dbReference>
<gene>
    <name evidence="4" type="ORF">CV103_01550</name>
</gene>
<dbReference type="Proteomes" id="UP000241206">
    <property type="component" value="Unassembled WGS sequence"/>
</dbReference>
<accession>A0A2T4I7U7</accession>
<dbReference type="PANTHER" id="PTHR44591">
    <property type="entry name" value="STRESS RESPONSE REGULATOR PROTEIN 1"/>
    <property type="match status" value="1"/>
</dbReference>
<dbReference type="PANTHER" id="PTHR44591:SF21">
    <property type="entry name" value="TWO-COMPONENT RESPONSE REGULATOR"/>
    <property type="match status" value="1"/>
</dbReference>
<dbReference type="InterPro" id="IPR050595">
    <property type="entry name" value="Bact_response_regulator"/>
</dbReference>
<feature type="modified residue" description="4-aspartylphosphate" evidence="2">
    <location>
        <position position="39"/>
    </location>
</feature>
<dbReference type="AlphaFoldDB" id="A0A2T4I7U7"/>
<dbReference type="Gene3D" id="3.40.50.2300">
    <property type="match status" value="1"/>
</dbReference>
<evidence type="ECO:0000256" key="1">
    <source>
        <dbReference type="ARBA" id="ARBA00022553"/>
    </source>
</evidence>
<sequence>MSLAAFFEDEGFVVFEADSADTAVAALESHAAIEIVVTDVQMPGSMDGVKLAHVIRNRWPPTILIVSSGVARLTAADLPSRSAFVAKPVDVQQLINEIERLSWAA</sequence>
<keyword evidence="1 2" id="KW-0597">Phosphoprotein</keyword>
<dbReference type="Pfam" id="PF00072">
    <property type="entry name" value="Response_reg"/>
    <property type="match status" value="1"/>
</dbReference>
<dbReference type="SUPFAM" id="SSF52172">
    <property type="entry name" value="CheY-like"/>
    <property type="match status" value="1"/>
</dbReference>
<dbReference type="GO" id="GO:0000160">
    <property type="term" value="P:phosphorelay signal transduction system"/>
    <property type="evidence" value="ECO:0007669"/>
    <property type="project" value="InterPro"/>
</dbReference>
<protein>
    <submittedName>
        <fullName evidence="4">Two-component system response regulator</fullName>
    </submittedName>
</protein>
<dbReference type="SMART" id="SM00448">
    <property type="entry name" value="REC"/>
    <property type="match status" value="1"/>
</dbReference>
<evidence type="ECO:0000256" key="2">
    <source>
        <dbReference type="PROSITE-ProRule" id="PRU00169"/>
    </source>
</evidence>
<comment type="caution">
    <text evidence="4">The sequence shown here is derived from an EMBL/GenBank/DDBJ whole genome shotgun (WGS) entry which is preliminary data.</text>
</comment>
<dbReference type="EMBL" id="PHHF01000006">
    <property type="protein sequence ID" value="PTD27449.1"/>
    <property type="molecule type" value="Genomic_DNA"/>
</dbReference>
<feature type="domain" description="Response regulatory" evidence="3">
    <location>
        <begin position="1"/>
        <end position="102"/>
    </location>
</feature>
<name>A0A2T4I7U7_9SPHN</name>
<evidence type="ECO:0000259" key="3">
    <source>
        <dbReference type="PROSITE" id="PS50110"/>
    </source>
</evidence>
<reference evidence="4 5" key="1">
    <citation type="submission" date="2017-11" db="EMBL/GenBank/DDBJ databases">
        <title>Sphingomonas oleivorans sp. nov., isolated from oil-contaminated soil.</title>
        <authorList>
            <person name="Wang L."/>
            <person name="Chen L."/>
        </authorList>
    </citation>
    <scope>NUCLEOTIDE SEQUENCE [LARGE SCALE GENOMIC DNA]</scope>
    <source>
        <strain evidence="4 5">K101</strain>
    </source>
</reference>
<evidence type="ECO:0000313" key="4">
    <source>
        <dbReference type="EMBL" id="PTD27449.1"/>
    </source>
</evidence>
<proteinExistence type="predicted"/>